<dbReference type="PROSITE" id="PS00194">
    <property type="entry name" value="THIOREDOXIN_1"/>
    <property type="match status" value="1"/>
</dbReference>
<keyword evidence="3" id="KW-1015">Disulfide bond</keyword>
<dbReference type="InterPro" id="IPR013766">
    <property type="entry name" value="Thioredoxin_domain"/>
</dbReference>
<dbReference type="InterPro" id="IPR017937">
    <property type="entry name" value="Thioredoxin_CS"/>
</dbReference>
<dbReference type="GO" id="GO:0017004">
    <property type="term" value="P:cytochrome complex assembly"/>
    <property type="evidence" value="ECO:0007669"/>
    <property type="project" value="UniProtKB-KW"/>
</dbReference>
<feature type="domain" description="Thioredoxin" evidence="5">
    <location>
        <begin position="223"/>
        <end position="364"/>
    </location>
</feature>
<dbReference type="InterPro" id="IPR036249">
    <property type="entry name" value="Thioredoxin-like_sf"/>
</dbReference>
<sequence>MKLMTMNIRKFLLAGLLVAPACVLQAQQYTIEGVVPKGVQSVTLHHIEQNTSEKAKVVNGKFQFSGNADGKLFALVSTGEEQRIPLLLDGNVTVDFATGKSKGTPENEAFSQWGERFTKLQNQYVKLLQDYRTLRSKEQNIPENVTERFSKRADSLLSAINDLTIKCCETNRQYKFPALFLISAVNSLPKETVVRLVEEGNPAYMQISLTKPIKRSVEGWKRQLPGTAYTDLELNDRNGKLHKLSEYIGRGKYVLIDFWASWCGPCRREMPNVKALYEKYKNRGFDIVGLSFDNEAKAWTDAIDKMGLPWHHLSDLKGWKSLAASTYGINSIPATLLIGPDGKIVASGLSAPELDKKLEQLLKK</sequence>
<dbReference type="InterPro" id="IPR000866">
    <property type="entry name" value="AhpC/TSA"/>
</dbReference>
<evidence type="ECO:0000256" key="2">
    <source>
        <dbReference type="ARBA" id="ARBA00022748"/>
    </source>
</evidence>
<evidence type="ECO:0000313" key="6">
    <source>
        <dbReference type="EMBL" id="EJW90945.1"/>
    </source>
</evidence>
<name>J9BTP8_9ZZZZ</name>
<dbReference type="CDD" id="cd02966">
    <property type="entry name" value="TlpA_like_family"/>
    <property type="match status" value="1"/>
</dbReference>
<dbReference type="EMBL" id="AMCI01008509">
    <property type="protein sequence ID" value="EJW90945.1"/>
    <property type="molecule type" value="Genomic_DNA"/>
</dbReference>
<dbReference type="PROSITE" id="PS51352">
    <property type="entry name" value="THIOREDOXIN_2"/>
    <property type="match status" value="1"/>
</dbReference>
<evidence type="ECO:0000256" key="1">
    <source>
        <dbReference type="ARBA" id="ARBA00004196"/>
    </source>
</evidence>
<comment type="caution">
    <text evidence="6">The sequence shown here is derived from an EMBL/GenBank/DDBJ whole genome shotgun (WGS) entry which is preliminary data.</text>
</comment>
<dbReference type="PANTHER" id="PTHR42852">
    <property type="entry name" value="THIOL:DISULFIDE INTERCHANGE PROTEIN DSBE"/>
    <property type="match status" value="1"/>
</dbReference>
<accession>J9BTP8</accession>
<dbReference type="InterPro" id="IPR025380">
    <property type="entry name" value="DUF4369"/>
</dbReference>
<dbReference type="Pfam" id="PF00578">
    <property type="entry name" value="AhpC-TSA"/>
    <property type="match status" value="1"/>
</dbReference>
<protein>
    <submittedName>
        <fullName evidence="6">Antioxidant, AhpC/TSA family</fullName>
    </submittedName>
</protein>
<evidence type="ECO:0000256" key="4">
    <source>
        <dbReference type="ARBA" id="ARBA00023284"/>
    </source>
</evidence>
<gene>
    <name evidence="6" type="ORF">EVA_20946</name>
</gene>
<dbReference type="Pfam" id="PF14289">
    <property type="entry name" value="DUF4369"/>
    <property type="match status" value="1"/>
</dbReference>
<comment type="subcellular location">
    <subcellularLocation>
        <location evidence="1">Cell envelope</location>
    </subcellularLocation>
</comment>
<keyword evidence="4" id="KW-0676">Redox-active center</keyword>
<keyword evidence="2" id="KW-0201">Cytochrome c-type biogenesis</keyword>
<dbReference type="PANTHER" id="PTHR42852:SF6">
    <property type="entry name" value="THIOL:DISULFIDE INTERCHANGE PROTEIN DSBE"/>
    <property type="match status" value="1"/>
</dbReference>
<evidence type="ECO:0000256" key="3">
    <source>
        <dbReference type="ARBA" id="ARBA00023157"/>
    </source>
</evidence>
<dbReference type="Gene3D" id="3.40.30.10">
    <property type="entry name" value="Glutaredoxin"/>
    <property type="match status" value="1"/>
</dbReference>
<organism evidence="6">
    <name type="scientific">gut metagenome</name>
    <dbReference type="NCBI Taxonomy" id="749906"/>
    <lineage>
        <taxon>unclassified sequences</taxon>
        <taxon>metagenomes</taxon>
        <taxon>organismal metagenomes</taxon>
    </lineage>
</organism>
<dbReference type="GO" id="GO:0016209">
    <property type="term" value="F:antioxidant activity"/>
    <property type="evidence" value="ECO:0007669"/>
    <property type="project" value="InterPro"/>
</dbReference>
<evidence type="ECO:0000259" key="5">
    <source>
        <dbReference type="PROSITE" id="PS51352"/>
    </source>
</evidence>
<dbReference type="SUPFAM" id="SSF52833">
    <property type="entry name" value="Thioredoxin-like"/>
    <property type="match status" value="1"/>
</dbReference>
<dbReference type="AlphaFoldDB" id="J9BTP8"/>
<proteinExistence type="predicted"/>
<dbReference type="InterPro" id="IPR050553">
    <property type="entry name" value="Thioredoxin_ResA/DsbE_sf"/>
</dbReference>
<dbReference type="GO" id="GO:0030313">
    <property type="term" value="C:cell envelope"/>
    <property type="evidence" value="ECO:0007669"/>
    <property type="project" value="UniProtKB-SubCell"/>
</dbReference>
<reference evidence="6" key="1">
    <citation type="journal article" date="2012" name="PLoS ONE">
        <title>Gene sets for utilization of primary and secondary nutrition supplies in the distal gut of endangered iberian lynx.</title>
        <authorList>
            <person name="Alcaide M."/>
            <person name="Messina E."/>
            <person name="Richter M."/>
            <person name="Bargiela R."/>
            <person name="Peplies J."/>
            <person name="Huws S.A."/>
            <person name="Newbold C.J."/>
            <person name="Golyshin P.N."/>
            <person name="Simon M.A."/>
            <person name="Lopez G."/>
            <person name="Yakimov M.M."/>
            <person name="Ferrer M."/>
        </authorList>
    </citation>
    <scope>NUCLEOTIDE SEQUENCE</scope>
</reference>
<dbReference type="GO" id="GO:0016491">
    <property type="term" value="F:oxidoreductase activity"/>
    <property type="evidence" value="ECO:0007669"/>
    <property type="project" value="InterPro"/>
</dbReference>